<dbReference type="PROSITE" id="PS00698">
    <property type="entry name" value="GH9_3"/>
    <property type="match status" value="1"/>
</dbReference>
<dbReference type="Gene3D" id="2.60.40.710">
    <property type="entry name" value="Endoglucanase-like"/>
    <property type="match status" value="1"/>
</dbReference>
<feature type="active site" evidence="6">
    <location>
        <position position="460"/>
    </location>
</feature>
<dbReference type="InterPro" id="IPR036439">
    <property type="entry name" value="Dockerin_dom_sf"/>
</dbReference>
<dbReference type="HOGENOM" id="CLU_008926_0_2_9"/>
<dbReference type="GO" id="GO:0030245">
    <property type="term" value="P:cellulose catabolic process"/>
    <property type="evidence" value="ECO:0007669"/>
    <property type="project" value="UniProtKB-KW"/>
</dbReference>
<dbReference type="InterPro" id="IPR008965">
    <property type="entry name" value="CBM2/CBM3_carb-bd_dom_sf"/>
</dbReference>
<dbReference type="SUPFAM" id="SSF49384">
    <property type="entry name" value="Carbohydrate-binding domain"/>
    <property type="match status" value="1"/>
</dbReference>
<keyword evidence="5 6" id="KW-0624">Polysaccharide degradation</keyword>
<dbReference type="PANTHER" id="PTHR22298">
    <property type="entry name" value="ENDO-1,4-BETA-GLUCANASE"/>
    <property type="match status" value="1"/>
</dbReference>
<dbReference type="SUPFAM" id="SSF48208">
    <property type="entry name" value="Six-hairpin glycosidases"/>
    <property type="match status" value="1"/>
</dbReference>
<feature type="region of interest" description="Disordered" evidence="8">
    <location>
        <begin position="804"/>
        <end position="824"/>
    </location>
</feature>
<dbReference type="GO" id="GO:0030248">
    <property type="term" value="F:cellulose binding"/>
    <property type="evidence" value="ECO:0007669"/>
    <property type="project" value="InterPro"/>
</dbReference>
<keyword evidence="12" id="KW-1185">Reference proteome</keyword>
<feature type="compositionally biased region" description="Low complexity" evidence="8">
    <location>
        <begin position="670"/>
        <end position="685"/>
    </location>
</feature>
<feature type="domain" description="CBM3" evidence="9">
    <location>
        <begin position="494"/>
        <end position="661"/>
    </location>
</feature>
<dbReference type="InterPro" id="IPR001956">
    <property type="entry name" value="CBM3"/>
</dbReference>
<name>U2M2Y4_9FIRM</name>
<comment type="caution">
    <text evidence="11">The sequence shown here is derived from an EMBL/GenBank/DDBJ whole genome shotgun (WGS) entry which is preliminary data.</text>
</comment>
<comment type="similarity">
    <text evidence="6 7">Belongs to the glycosyl hydrolase 9 (cellulase E) family.</text>
</comment>
<dbReference type="InterPro" id="IPR008928">
    <property type="entry name" value="6-hairpin_glycosidase_sf"/>
</dbReference>
<dbReference type="InterPro" id="IPR033126">
    <property type="entry name" value="Glyco_hydro_9_Asp/Glu_AS"/>
</dbReference>
<dbReference type="SUPFAM" id="SSF63446">
    <property type="entry name" value="Type I dockerin domain"/>
    <property type="match status" value="1"/>
</dbReference>
<comment type="catalytic activity">
    <reaction evidence="7">
        <text>Endohydrolysis of (1-&gt;4)-beta-D-glucosidic linkages in cellulose, lichenin and cereal beta-D-glucans.</text>
        <dbReference type="EC" id="3.2.1.4"/>
    </reaction>
</comment>
<dbReference type="OrthoDB" id="2078139at2"/>
<dbReference type="Gene3D" id="1.50.10.10">
    <property type="match status" value="1"/>
</dbReference>
<feature type="compositionally biased region" description="Low complexity" evidence="8">
    <location>
        <begin position="805"/>
        <end position="824"/>
    </location>
</feature>
<keyword evidence="3 6" id="KW-0119">Carbohydrate metabolism</keyword>
<evidence type="ECO:0000259" key="10">
    <source>
        <dbReference type="PROSITE" id="PS51766"/>
    </source>
</evidence>
<sequence length="895" mass="99521">MKKWIAAISAAVLAVTGMASAIPAATVTAADSKYNYGEALQKSMFFYEVQQSGKKPDWNEVSWRSDCMTNDYVTGGWFDAGDHLKFTLTNAYSAALLGWGLLNYGDGVEKAGQRTMYENNLQFALDYLVGCDQGDNIVYMIGDGSFDHVWWGSAEVYMDKYELMKGETERPYYTCEDSCIQADMAAALCTGYLNFKDSKPEKAKEYLEHAIDLFDRADKLRAIGDDAAEQPYYKITTFYDDLFYAANWLYMATGEQKYLDLCKTDYIPNLGKEEQSSEMKYTWGMCWDDVMQGGVLLYAINTGESQWKDQFTKHLEYWTTGYGGKQITYTPDGLPWLFQWGSLRHATTTAFLAYVAVDQLYQDDTAKAEKYTKFADDVMNYCFGDNSKNFSYVVGMGDDYPQAWHHRTSSGAWNDKWSNIGQTEGEDAKPHAHILYGALVGGPDQKDSYSDKIGDYQYTEVAIDYNAGYTAALCAMVEKYGGTSDPDFPPTETPKWDEFFMKASVNQSASSYTELKAFAMNHSAWPARTIKNLSYNYYFDISELVDAGYSINDVSVKIGYDQHSSDKGKISISDPIQYSGNIYYVKLSFADGSVVMPTGQSEHRSECQFRISIPDNIQGVWDPTNDYSYAGLEQGGEDAMVATDHITMYDGDTLIWGVEPDGTKPDPAVTTTTTTTTTEQTTTTTTRATMTTTSNEIIYESAGALLLDDEPEKLTYRVGEDLDLTGLRISLKYYHGKDSCDVIYDKVSPADYPDKFTIDTSEFDSSKSGTYTIRVKASSDLILNYRLSFAEVSFKVTVEDHESTTETSPITTTTTTASGQPTPSGAVLYGDTNLDGRVDITDAVLLNKSVAGAVVLEGDAKQNADCDGSNEIDSNDAVVLLRFLVHIINSLPSAE</sequence>
<dbReference type="RefSeq" id="WP_021683011.1">
    <property type="nucleotide sequence ID" value="NZ_KI260452.1"/>
</dbReference>
<evidence type="ECO:0000256" key="6">
    <source>
        <dbReference type="PROSITE-ProRule" id="PRU10060"/>
    </source>
</evidence>
<evidence type="ECO:0000256" key="8">
    <source>
        <dbReference type="SAM" id="MobiDB-lite"/>
    </source>
</evidence>
<dbReference type="EC" id="3.2.1.4" evidence="7"/>
<evidence type="ECO:0000256" key="4">
    <source>
        <dbReference type="ARBA" id="ARBA00023295"/>
    </source>
</evidence>
<reference evidence="11 12" key="1">
    <citation type="submission" date="2013-07" db="EMBL/GenBank/DDBJ databases">
        <authorList>
            <person name="Weinstock G."/>
            <person name="Sodergren E."/>
            <person name="Wylie T."/>
            <person name="Fulton L."/>
            <person name="Fulton R."/>
            <person name="Fronick C."/>
            <person name="O'Laughlin M."/>
            <person name="Godfrey J."/>
            <person name="Miner T."/>
            <person name="Herter B."/>
            <person name="Appelbaum E."/>
            <person name="Cordes M."/>
            <person name="Lek S."/>
            <person name="Wollam A."/>
            <person name="Pepin K.H."/>
            <person name="Palsikar V.B."/>
            <person name="Mitreva M."/>
            <person name="Wilson R.K."/>
        </authorList>
    </citation>
    <scope>NUCLEOTIDE SEQUENCE [LARGE SCALE GENOMIC DNA]</scope>
    <source>
        <strain evidence="11 12">ATCC 27760</strain>
    </source>
</reference>
<dbReference type="Pfam" id="PF07523">
    <property type="entry name" value="Big_3"/>
    <property type="match status" value="1"/>
</dbReference>
<protein>
    <recommendedName>
        <fullName evidence="7">Endoglucanase</fullName>
        <ecNumber evidence="7">3.2.1.4</ecNumber>
    </recommendedName>
</protein>
<proteinExistence type="inferred from homology"/>
<dbReference type="InterPro" id="IPR022038">
    <property type="entry name" value="Ig-like_bact"/>
</dbReference>
<dbReference type="Pfam" id="PF00942">
    <property type="entry name" value="CBM_3"/>
    <property type="match status" value="1"/>
</dbReference>
<dbReference type="eggNOG" id="COG5297">
    <property type="taxonomic scope" value="Bacteria"/>
</dbReference>
<feature type="chain" id="PRO_5005147442" description="Endoglucanase" evidence="7">
    <location>
        <begin position="22"/>
        <end position="895"/>
    </location>
</feature>
<feature type="domain" description="Dockerin" evidence="10">
    <location>
        <begin position="825"/>
        <end position="893"/>
    </location>
</feature>
<dbReference type="Gene3D" id="1.10.1330.10">
    <property type="entry name" value="Dockerin domain"/>
    <property type="match status" value="1"/>
</dbReference>
<keyword evidence="2 6" id="KW-0378">Hydrolase</keyword>
<evidence type="ECO:0000256" key="1">
    <source>
        <dbReference type="ARBA" id="ARBA00022729"/>
    </source>
</evidence>
<accession>U2M2Y4</accession>
<dbReference type="CDD" id="cd14256">
    <property type="entry name" value="Dockerin_I"/>
    <property type="match status" value="1"/>
</dbReference>
<evidence type="ECO:0000256" key="5">
    <source>
        <dbReference type="ARBA" id="ARBA00023326"/>
    </source>
</evidence>
<keyword evidence="7" id="KW-0136">Cellulose degradation</keyword>
<organism evidence="11 12">
    <name type="scientific">Ruminococcus callidus ATCC 27760</name>
    <dbReference type="NCBI Taxonomy" id="411473"/>
    <lineage>
        <taxon>Bacteria</taxon>
        <taxon>Bacillati</taxon>
        <taxon>Bacillota</taxon>
        <taxon>Clostridia</taxon>
        <taxon>Eubacteriales</taxon>
        <taxon>Oscillospiraceae</taxon>
        <taxon>Ruminococcus</taxon>
    </lineage>
</organism>
<dbReference type="InterPro" id="IPR036966">
    <property type="entry name" value="CBM3_sf"/>
</dbReference>
<dbReference type="PATRIC" id="fig|411473.3.peg.1253"/>
<dbReference type="STRING" id="411473.RUMCAL_01540"/>
<dbReference type="Proteomes" id="UP000016662">
    <property type="component" value="Unassembled WGS sequence"/>
</dbReference>
<feature type="active site" evidence="6">
    <location>
        <position position="451"/>
    </location>
</feature>
<evidence type="ECO:0000256" key="2">
    <source>
        <dbReference type="ARBA" id="ARBA00022801"/>
    </source>
</evidence>
<dbReference type="Gene3D" id="2.60.40.3630">
    <property type="match status" value="1"/>
</dbReference>
<feature type="signal peptide" evidence="7">
    <location>
        <begin position="1"/>
        <end position="21"/>
    </location>
</feature>
<dbReference type="GO" id="GO:0008810">
    <property type="term" value="F:cellulase activity"/>
    <property type="evidence" value="ECO:0007669"/>
    <property type="project" value="UniProtKB-EC"/>
</dbReference>
<evidence type="ECO:0000259" key="9">
    <source>
        <dbReference type="PROSITE" id="PS51172"/>
    </source>
</evidence>
<keyword evidence="4 6" id="KW-0326">Glycosidase</keyword>
<dbReference type="PROSITE" id="PS51766">
    <property type="entry name" value="DOCKERIN"/>
    <property type="match status" value="1"/>
</dbReference>
<dbReference type="InterPro" id="IPR012341">
    <property type="entry name" value="6hp_glycosidase-like_sf"/>
</dbReference>
<dbReference type="InterPro" id="IPR001701">
    <property type="entry name" value="Glyco_hydro_9"/>
</dbReference>
<gene>
    <name evidence="11" type="ORF">RUMCAL_01540</name>
</gene>
<keyword evidence="1 7" id="KW-0732">Signal</keyword>
<dbReference type="AlphaFoldDB" id="U2M2Y4"/>
<dbReference type="SMART" id="SM01067">
    <property type="entry name" value="CBM_3"/>
    <property type="match status" value="1"/>
</dbReference>
<feature type="region of interest" description="Disordered" evidence="8">
    <location>
        <begin position="661"/>
        <end position="685"/>
    </location>
</feature>
<dbReference type="EMBL" id="AWVF01000187">
    <property type="protein sequence ID" value="ERJ96104.1"/>
    <property type="molecule type" value="Genomic_DNA"/>
</dbReference>
<dbReference type="Pfam" id="PF00404">
    <property type="entry name" value="Dockerin_1"/>
    <property type="match status" value="1"/>
</dbReference>
<evidence type="ECO:0000256" key="7">
    <source>
        <dbReference type="RuleBase" id="RU361166"/>
    </source>
</evidence>
<dbReference type="PROSITE" id="PS51172">
    <property type="entry name" value="CBM3"/>
    <property type="match status" value="1"/>
</dbReference>
<dbReference type="InterPro" id="IPR002105">
    <property type="entry name" value="Dockerin_1_rpt"/>
</dbReference>
<evidence type="ECO:0000256" key="3">
    <source>
        <dbReference type="ARBA" id="ARBA00023277"/>
    </source>
</evidence>
<evidence type="ECO:0000313" key="12">
    <source>
        <dbReference type="Proteomes" id="UP000016662"/>
    </source>
</evidence>
<dbReference type="InterPro" id="IPR016134">
    <property type="entry name" value="Dockerin_dom"/>
</dbReference>
<evidence type="ECO:0000313" key="11">
    <source>
        <dbReference type="EMBL" id="ERJ96104.1"/>
    </source>
</evidence>
<dbReference type="Pfam" id="PF00759">
    <property type="entry name" value="Glyco_hydro_9"/>
    <property type="match status" value="1"/>
</dbReference>